<keyword evidence="2" id="KW-1185">Reference proteome</keyword>
<sequence>MSAAVDTLTDVTASTAGPSPVDTLSAGEARRIALAAQGFSRRRPADPGVRHLHTAMARMGVLQIDSVNVFARSHYLPLFSRLGAYDPALLERAFLSRPTAARSGRYTEYLAHEATFLPVEDWPLWGFRREAFRAKRGEFWGRTSSARTLDWVRSELQERGPSRPAEIRGDAPGGKGGWWEWDDVKHALEYLWRVGEVAIAGRDGFERRYALAEHVVPADLLGRDLDRPTAIGELVRRAARAHGVATAADIADYYRVKDRALILGAIDDLVEQGELEPVRVRGWERGGRPLPAWRHVDAVLPRRIDTTAILTPFDPVVWFRDRALRAFALDYRIEIYTPADKRRYGYYSLPVLVGDRIAARVDLKADRASGTLRVQSAWWEPQARPAHDVEPIAAELRAAAAWQGLEHVSVSGWGDASAALADVLDGHSARVLRHDVGRTDQVPLGA</sequence>
<dbReference type="Pfam" id="PF06224">
    <property type="entry name" value="AlkZ-like"/>
    <property type="match status" value="1"/>
</dbReference>
<evidence type="ECO:0000313" key="1">
    <source>
        <dbReference type="EMBL" id="KJL32913.1"/>
    </source>
</evidence>
<dbReference type="AlphaFoldDB" id="A0A0F0LIE3"/>
<proteinExistence type="predicted"/>
<dbReference type="PATRIC" id="fig|582680.6.peg.2152"/>
<gene>
    <name evidence="1" type="ORF">RS86_02087</name>
</gene>
<dbReference type="Proteomes" id="UP000033740">
    <property type="component" value="Unassembled WGS sequence"/>
</dbReference>
<reference evidence="1 2" key="1">
    <citation type="submission" date="2015-02" db="EMBL/GenBank/DDBJ databases">
        <title>Draft genome sequences of ten Microbacterium spp. with emphasis on heavy metal contaminated environments.</title>
        <authorList>
            <person name="Corretto E."/>
        </authorList>
    </citation>
    <scope>NUCLEOTIDE SEQUENCE [LARGE SCALE GENOMIC DNA]</scope>
    <source>
        <strain evidence="1 2">ARN176</strain>
    </source>
</reference>
<evidence type="ECO:0008006" key="3">
    <source>
        <dbReference type="Google" id="ProtNLM"/>
    </source>
</evidence>
<accession>A0A0F0LIE3</accession>
<name>A0A0F0LIE3_9MICO</name>
<comment type="caution">
    <text evidence="1">The sequence shown here is derived from an EMBL/GenBank/DDBJ whole genome shotgun (WGS) entry which is preliminary data.</text>
</comment>
<dbReference type="PANTHER" id="PTHR30528">
    <property type="entry name" value="CYTOPLASMIC PROTEIN"/>
    <property type="match status" value="1"/>
</dbReference>
<dbReference type="EMBL" id="JYIX01000035">
    <property type="protein sequence ID" value="KJL32913.1"/>
    <property type="molecule type" value="Genomic_DNA"/>
</dbReference>
<dbReference type="InterPro" id="IPR009351">
    <property type="entry name" value="AlkZ-like"/>
</dbReference>
<dbReference type="PANTHER" id="PTHR30528:SF0">
    <property type="entry name" value="CYTOPLASMIC PROTEIN"/>
    <property type="match status" value="1"/>
</dbReference>
<protein>
    <recommendedName>
        <fullName evidence="3">Winged helix-turn-helix domain-containing protein</fullName>
    </recommendedName>
</protein>
<evidence type="ECO:0000313" key="2">
    <source>
        <dbReference type="Proteomes" id="UP000033740"/>
    </source>
</evidence>
<organism evidence="1 2">
    <name type="scientific">Microbacterium azadirachtae</name>
    <dbReference type="NCBI Taxonomy" id="582680"/>
    <lineage>
        <taxon>Bacteria</taxon>
        <taxon>Bacillati</taxon>
        <taxon>Actinomycetota</taxon>
        <taxon>Actinomycetes</taxon>
        <taxon>Micrococcales</taxon>
        <taxon>Microbacteriaceae</taxon>
        <taxon>Microbacterium</taxon>
    </lineage>
</organism>
<dbReference type="STRING" id="582680.RS86_02087"/>